<gene>
    <name evidence="1" type="ORF">SAMN05720606_10843</name>
</gene>
<sequence>MMGQGIPFLTNMVIIEVNELVQEVRSVCRFH</sequence>
<evidence type="ECO:0000313" key="1">
    <source>
        <dbReference type="EMBL" id="SCY71280.1"/>
    </source>
</evidence>
<dbReference type="Proteomes" id="UP000198538">
    <property type="component" value="Unassembled WGS sequence"/>
</dbReference>
<name>A0A1G5I6H1_9BACL</name>
<dbReference type="AlphaFoldDB" id="A0A1G5I6H1"/>
<protein>
    <submittedName>
        <fullName evidence="1">Uncharacterized protein</fullName>
    </submittedName>
</protein>
<accession>A0A1G5I6H1</accession>
<keyword evidence="2" id="KW-1185">Reference proteome</keyword>
<proteinExistence type="predicted"/>
<reference evidence="2" key="1">
    <citation type="submission" date="2016-10" db="EMBL/GenBank/DDBJ databases">
        <authorList>
            <person name="Varghese N."/>
            <person name="Submissions S."/>
        </authorList>
    </citation>
    <scope>NUCLEOTIDE SEQUENCE [LARGE SCALE GENOMIC DNA]</scope>
    <source>
        <strain evidence="2">BL9</strain>
    </source>
</reference>
<organism evidence="1 2">
    <name type="scientific">Paenibacillus polysaccharolyticus</name>
    <dbReference type="NCBI Taxonomy" id="582692"/>
    <lineage>
        <taxon>Bacteria</taxon>
        <taxon>Bacillati</taxon>
        <taxon>Bacillota</taxon>
        <taxon>Bacilli</taxon>
        <taxon>Bacillales</taxon>
        <taxon>Paenibacillaceae</taxon>
        <taxon>Paenibacillus</taxon>
    </lineage>
</organism>
<dbReference type="STRING" id="582692.SAMN05720606_10843"/>
<dbReference type="EMBL" id="FMVM01000008">
    <property type="protein sequence ID" value="SCY71280.1"/>
    <property type="molecule type" value="Genomic_DNA"/>
</dbReference>
<evidence type="ECO:0000313" key="2">
    <source>
        <dbReference type="Proteomes" id="UP000198538"/>
    </source>
</evidence>